<feature type="region of interest" description="Disordered" evidence="1">
    <location>
        <begin position="1"/>
        <end position="49"/>
    </location>
</feature>
<proteinExistence type="predicted"/>
<dbReference type="GO" id="GO:0005634">
    <property type="term" value="C:nucleus"/>
    <property type="evidence" value="ECO:0007669"/>
    <property type="project" value="TreeGrafter"/>
</dbReference>
<dbReference type="InterPro" id="IPR009003">
    <property type="entry name" value="Peptidase_S1_PA"/>
</dbReference>
<reference evidence="2" key="2">
    <citation type="submission" date="2025-08" db="UniProtKB">
        <authorList>
            <consortium name="Ensembl"/>
        </authorList>
    </citation>
    <scope>IDENTIFICATION</scope>
</reference>
<dbReference type="Gene3D" id="2.40.10.10">
    <property type="entry name" value="Trypsin-like serine proteases"/>
    <property type="match status" value="2"/>
</dbReference>
<dbReference type="OMA" id="QHWAEIS"/>
<organism evidence="2 3">
    <name type="scientific">Oreochromis niloticus</name>
    <name type="common">Nile tilapia</name>
    <name type="synonym">Tilapia nilotica</name>
    <dbReference type="NCBI Taxonomy" id="8128"/>
    <lineage>
        <taxon>Eukaryota</taxon>
        <taxon>Metazoa</taxon>
        <taxon>Chordata</taxon>
        <taxon>Craniata</taxon>
        <taxon>Vertebrata</taxon>
        <taxon>Euteleostomi</taxon>
        <taxon>Actinopterygii</taxon>
        <taxon>Neopterygii</taxon>
        <taxon>Teleostei</taxon>
        <taxon>Neoteleostei</taxon>
        <taxon>Acanthomorphata</taxon>
        <taxon>Ovalentaria</taxon>
        <taxon>Cichlomorphae</taxon>
        <taxon>Cichliformes</taxon>
        <taxon>Cichlidae</taxon>
        <taxon>African cichlids</taxon>
        <taxon>Pseudocrenilabrinae</taxon>
        <taxon>Oreochromini</taxon>
        <taxon>Oreochromis</taxon>
    </lineage>
</organism>
<dbReference type="PANTHER" id="PTHR14389:SF3">
    <property type="entry name" value="PROTEIN FAM111A-LIKE"/>
    <property type="match status" value="1"/>
</dbReference>
<dbReference type="Proteomes" id="UP000005207">
    <property type="component" value="Linkage group LG3"/>
</dbReference>
<dbReference type="SUPFAM" id="SSF50494">
    <property type="entry name" value="Trypsin-like serine proteases"/>
    <property type="match status" value="1"/>
</dbReference>
<evidence type="ECO:0000313" key="3">
    <source>
        <dbReference type="Proteomes" id="UP000005207"/>
    </source>
</evidence>
<dbReference type="GO" id="GO:0006260">
    <property type="term" value="P:DNA replication"/>
    <property type="evidence" value="ECO:0007669"/>
    <property type="project" value="TreeGrafter"/>
</dbReference>
<gene>
    <name evidence="2" type="primary">LOC102077867</name>
</gene>
<reference evidence="2" key="3">
    <citation type="submission" date="2025-09" db="UniProtKB">
        <authorList>
            <consortium name="Ensembl"/>
        </authorList>
    </citation>
    <scope>IDENTIFICATION</scope>
</reference>
<dbReference type="InParanoid" id="A0A669F5N3"/>
<dbReference type="GeneTree" id="ENSGT00390000005182"/>
<dbReference type="AlphaFoldDB" id="A0A669F5N3"/>
<dbReference type="GO" id="GO:0000785">
    <property type="term" value="C:chromatin"/>
    <property type="evidence" value="ECO:0007669"/>
    <property type="project" value="TreeGrafter"/>
</dbReference>
<dbReference type="InterPro" id="IPR043504">
    <property type="entry name" value="Peptidase_S1_PA_chymotrypsin"/>
</dbReference>
<evidence type="ECO:0000256" key="1">
    <source>
        <dbReference type="SAM" id="MobiDB-lite"/>
    </source>
</evidence>
<reference evidence="3" key="1">
    <citation type="submission" date="2012-01" db="EMBL/GenBank/DDBJ databases">
        <title>The Genome Sequence of Oreochromis niloticus (Nile Tilapia).</title>
        <authorList>
            <consortium name="Broad Institute Genome Assembly Team"/>
            <consortium name="Broad Institute Sequencing Platform"/>
            <person name="Di Palma F."/>
            <person name="Johnson J."/>
            <person name="Lander E.S."/>
            <person name="Lindblad-Toh K."/>
        </authorList>
    </citation>
    <scope>NUCLEOTIDE SEQUENCE [LARGE SCALE GENOMIC DNA]</scope>
</reference>
<dbReference type="Ensembl" id="ENSONIT00000070447.1">
    <property type="protein sequence ID" value="ENSONIP00000080860.1"/>
    <property type="gene ID" value="ENSONIG00000030404.1"/>
</dbReference>
<dbReference type="Pfam" id="PF13365">
    <property type="entry name" value="Trypsin_2"/>
    <property type="match status" value="1"/>
</dbReference>
<protein>
    <submittedName>
        <fullName evidence="2">Protein FAM111A-like</fullName>
    </submittedName>
</protein>
<name>A0A669F5N3_ORENI</name>
<accession>A0A669F5N3</accession>
<dbReference type="PANTHER" id="PTHR14389">
    <property type="entry name" value="SI:CH1073-475A24.1"/>
    <property type="match status" value="1"/>
</dbReference>
<keyword evidence="3" id="KW-1185">Reference proteome</keyword>
<evidence type="ECO:0000313" key="2">
    <source>
        <dbReference type="Ensembl" id="ENSONIP00000080860.1"/>
    </source>
</evidence>
<sequence length="671" mass="75973">MFPRKRQKITEDVRPFLGKKIGSPGPDSRRVSTQAQGAPASRTATPHPVTMKEENGDAYKVHIPFCTKYTSFHYHKSLKLPFPHSDFLQEPHEHQFRVKFSSDEIYTIDCVQPCTVLEAIKPLKKFKKMVKGADGNVIIQMGTGDDESIVPTHFPCSCVGDHEVLTISCKAEKVESAQVQDSKIVHPRDAYSVFYIDTKGGLNAKKKKLFKSGTLKQFRYLCVYGEKGITVAEALKRDGRFTDDLGYFELVNINDKCKTECTDRIDNLENKKFQICLPRGANTEAKELNQQADHVQLKQRKPKQATNNAQRKTEIRLILNVAQRTGISLKRAAKESGSSIENIYELLRAQCPPLKQHMESRFPGNSLQEAFNLRKENFGKIQESFSEIHKVRELLELSKSVCLITGSSIKQGTGFVLFDNYVLTNAHLFEDWVQSKLPNCHESVNVTAVFNFEKHESEKNKINAKVFFGNKKFDYVILKLETEEVPPGLLKRFGPVPSDGEACIVGHPGGGVKKMDPICIIEKDRREEAVNKNCEDIKEHFITIYAVNQVIKNDPYENIYLNYKSKMYHGSSGSPVFDGHGRVFGLHTGGYFFGFLKPNQSVLEYAFPLLTLFENLVDNLKKEGYGEVVERVEEEAKGNPHLENIIASFVGSKQDIPEALLEECSDKMEWD</sequence>